<dbReference type="InterPro" id="IPR002716">
    <property type="entry name" value="PIN_dom"/>
</dbReference>
<protein>
    <submittedName>
        <fullName evidence="2">Putative nucleic-acid-binding protein</fullName>
    </submittedName>
</protein>
<comment type="caution">
    <text evidence="2">The sequence shown here is derived from an EMBL/GenBank/DDBJ whole genome shotgun (WGS) entry which is preliminary data.</text>
</comment>
<dbReference type="CDD" id="cd18683">
    <property type="entry name" value="PIN_VapC-like"/>
    <property type="match status" value="1"/>
</dbReference>
<reference evidence="2 3" key="1">
    <citation type="submission" date="2019-06" db="EMBL/GenBank/DDBJ databases">
        <title>Genomic Encyclopedia of Type Strains, Phase IV (KMG-V): Genome sequencing to study the core and pangenomes of soil and plant-associated prokaryotes.</title>
        <authorList>
            <person name="Whitman W."/>
        </authorList>
    </citation>
    <scope>NUCLEOTIDE SEQUENCE [LARGE SCALE GENOMIC DNA]</scope>
    <source>
        <strain evidence="2 3">BR 12005</strain>
    </source>
</reference>
<dbReference type="PANTHER" id="PTHR39664:SF2">
    <property type="entry name" value="NUCLEIC ACID-BINDING PROTEIN, CONTAINING PIN DOMAIN-RELATED"/>
    <property type="match status" value="1"/>
</dbReference>
<accession>A0A560JFA3</accession>
<dbReference type="Proteomes" id="UP000320516">
    <property type="component" value="Unassembled WGS sequence"/>
</dbReference>
<evidence type="ECO:0000259" key="1">
    <source>
        <dbReference type="Pfam" id="PF01850"/>
    </source>
</evidence>
<dbReference type="InterPro" id="IPR029060">
    <property type="entry name" value="PIN-like_dom_sf"/>
</dbReference>
<dbReference type="Gene3D" id="3.40.50.1010">
    <property type="entry name" value="5'-nuclease"/>
    <property type="match status" value="1"/>
</dbReference>
<gene>
    <name evidence="2" type="ORF">FBZ87_108179</name>
</gene>
<dbReference type="Pfam" id="PF01850">
    <property type="entry name" value="PIN"/>
    <property type="match status" value="1"/>
</dbReference>
<evidence type="ECO:0000313" key="3">
    <source>
        <dbReference type="Proteomes" id="UP000320516"/>
    </source>
</evidence>
<organism evidence="2 3">
    <name type="scientific">Nitrospirillum amazonense</name>
    <dbReference type="NCBI Taxonomy" id="28077"/>
    <lineage>
        <taxon>Bacteria</taxon>
        <taxon>Pseudomonadati</taxon>
        <taxon>Pseudomonadota</taxon>
        <taxon>Alphaproteobacteria</taxon>
        <taxon>Rhodospirillales</taxon>
        <taxon>Azospirillaceae</taxon>
        <taxon>Nitrospirillum</taxon>
    </lineage>
</organism>
<dbReference type="EMBL" id="VITV01000008">
    <property type="protein sequence ID" value="TWB69888.1"/>
    <property type="molecule type" value="Genomic_DNA"/>
</dbReference>
<proteinExistence type="predicted"/>
<dbReference type="AlphaFoldDB" id="A0A560JFA3"/>
<sequence>MGRRTIKITIDTNILVRFFIEDDPEQAAQARALMIKGTRIVIPLPALCEAAWVLRRGYRLPAADIADQLERLLLVETIVIDRQALMAGAAFLRAGGDFADGAIATDGRDKGGEVFVSFDRGAVNRWRRMGGNAAEPTLVLSAG</sequence>
<feature type="domain" description="PIN" evidence="1">
    <location>
        <begin position="9"/>
        <end position="121"/>
    </location>
</feature>
<dbReference type="RefSeq" id="WP_211107044.1">
    <property type="nucleotide sequence ID" value="NZ_VITV01000008.1"/>
</dbReference>
<dbReference type="SUPFAM" id="SSF88723">
    <property type="entry name" value="PIN domain-like"/>
    <property type="match status" value="1"/>
</dbReference>
<evidence type="ECO:0000313" key="2">
    <source>
        <dbReference type="EMBL" id="TWB69888.1"/>
    </source>
</evidence>
<dbReference type="PANTHER" id="PTHR39664">
    <property type="match status" value="1"/>
</dbReference>
<name>A0A560JFA3_9PROT</name>